<evidence type="ECO:0000256" key="15">
    <source>
        <dbReference type="NCBIfam" id="TIGR00550"/>
    </source>
</evidence>
<evidence type="ECO:0000313" key="17">
    <source>
        <dbReference type="Proteomes" id="UP000285478"/>
    </source>
</evidence>
<comment type="catalytic activity">
    <reaction evidence="13">
        <text>iminosuccinate + dihydroxyacetone phosphate = quinolinate + phosphate + 2 H2O + H(+)</text>
        <dbReference type="Rhea" id="RHEA:25888"/>
        <dbReference type="ChEBI" id="CHEBI:15377"/>
        <dbReference type="ChEBI" id="CHEBI:15378"/>
        <dbReference type="ChEBI" id="CHEBI:29959"/>
        <dbReference type="ChEBI" id="CHEBI:43474"/>
        <dbReference type="ChEBI" id="CHEBI:57642"/>
        <dbReference type="ChEBI" id="CHEBI:77875"/>
        <dbReference type="EC" id="2.5.1.72"/>
    </reaction>
    <physiologicalReaction direction="left-to-right" evidence="13">
        <dbReference type="Rhea" id="RHEA:25889"/>
    </physiologicalReaction>
</comment>
<dbReference type="GO" id="GO:0051539">
    <property type="term" value="F:4 iron, 4 sulfur cluster binding"/>
    <property type="evidence" value="ECO:0007669"/>
    <property type="project" value="UniProtKB-KW"/>
</dbReference>
<dbReference type="FunFam" id="3.40.50.10800:FF:000001">
    <property type="entry name" value="Quinolinate synthase A"/>
    <property type="match status" value="1"/>
</dbReference>
<dbReference type="InterPro" id="IPR036094">
    <property type="entry name" value="NadA_sf"/>
</dbReference>
<evidence type="ECO:0000256" key="13">
    <source>
        <dbReference type="ARBA" id="ARBA00050125"/>
    </source>
</evidence>
<accession>A0A410H2C1</accession>
<evidence type="ECO:0000256" key="6">
    <source>
        <dbReference type="ARBA" id="ARBA00022485"/>
    </source>
</evidence>
<dbReference type="NCBIfam" id="NF006878">
    <property type="entry name" value="PRK09375.1-2"/>
    <property type="match status" value="1"/>
</dbReference>
<dbReference type="EMBL" id="CP035033">
    <property type="protein sequence ID" value="QAB15073.1"/>
    <property type="molecule type" value="Genomic_DNA"/>
</dbReference>
<dbReference type="Proteomes" id="UP000285478">
    <property type="component" value="Chromosome"/>
</dbReference>
<dbReference type="SUPFAM" id="SSF142754">
    <property type="entry name" value="NadA-like"/>
    <property type="match status" value="1"/>
</dbReference>
<keyword evidence="10" id="KW-0479">Metal-binding</keyword>
<dbReference type="InterPro" id="IPR003473">
    <property type="entry name" value="NadA"/>
</dbReference>
<name>A0A410H2C1_9GAMM</name>
<dbReference type="PANTHER" id="PTHR30573:SF0">
    <property type="entry name" value="QUINOLINATE SYNTHASE, CHLOROPLASTIC"/>
    <property type="match status" value="1"/>
</dbReference>
<dbReference type="GO" id="GO:0008987">
    <property type="term" value="F:quinolinate synthetase A activity"/>
    <property type="evidence" value="ECO:0007669"/>
    <property type="project" value="UniProtKB-UniRule"/>
</dbReference>
<dbReference type="UniPathway" id="UPA00253">
    <property type="reaction ID" value="UER00327"/>
</dbReference>
<dbReference type="PANTHER" id="PTHR30573">
    <property type="entry name" value="QUINOLINATE SYNTHETASE A"/>
    <property type="match status" value="1"/>
</dbReference>
<keyword evidence="11" id="KW-0408">Iron</keyword>
<keyword evidence="7" id="KW-0963">Cytoplasm</keyword>
<dbReference type="AlphaFoldDB" id="A0A410H2C1"/>
<evidence type="ECO:0000256" key="2">
    <source>
        <dbReference type="ARBA" id="ARBA00003791"/>
    </source>
</evidence>
<sequence length="361" mass="39806">MSSLATSVPVELLSRIDLLAQSAPVPPVMDAAEKQALKDKIKRLLQEKNAQLVAHYYVDDDLQALAEETGGKVADSLEMANFGAQSEADMLVVCGVRFMGETAKMLSPEKTILMPDLNATCSLDESCPPKEFAEFCAQYPDHKVVVYANTSVEVKALADWVVTSGNALEIVTHLKEQGEKIIWAPDRHLGHWIQKETGVDMIRWQGHCIVHDEFQMYELQSLKEKHPDAKVIVHPESPAEVVDLADVVGSTRVMIDAVQTLPDQKFIVATDYGIFYKMQQLAPEKELIVAPTGGKSGHCISCAHCPWMAMNGLHNLAACLENETGEILIEEPIRQKALQSVERMLEFSRAKGLVQSKASGD</sequence>
<dbReference type="FunFam" id="3.40.50.10800:FF:000003">
    <property type="entry name" value="Quinolinate synthase A"/>
    <property type="match status" value="1"/>
</dbReference>
<keyword evidence="12" id="KW-0411">Iron-sulfur</keyword>
<evidence type="ECO:0000256" key="8">
    <source>
        <dbReference type="ARBA" id="ARBA00022642"/>
    </source>
</evidence>
<keyword evidence="17" id="KW-1185">Reference proteome</keyword>
<organism evidence="16 17">
    <name type="scientific">Hydrogenovibrio thermophilus</name>
    <dbReference type="NCBI Taxonomy" id="265883"/>
    <lineage>
        <taxon>Bacteria</taxon>
        <taxon>Pseudomonadati</taxon>
        <taxon>Pseudomonadota</taxon>
        <taxon>Gammaproteobacteria</taxon>
        <taxon>Thiotrichales</taxon>
        <taxon>Piscirickettsiaceae</taxon>
        <taxon>Hydrogenovibrio</taxon>
    </lineage>
</organism>
<dbReference type="GO" id="GO:0046872">
    <property type="term" value="F:metal ion binding"/>
    <property type="evidence" value="ECO:0007669"/>
    <property type="project" value="UniProtKB-KW"/>
</dbReference>
<protein>
    <recommendedName>
        <fullName evidence="14 15">Quinolinate synthase</fullName>
        <ecNumber evidence="5 15">2.5.1.72</ecNumber>
    </recommendedName>
</protein>
<dbReference type="GO" id="GO:0005829">
    <property type="term" value="C:cytosol"/>
    <property type="evidence" value="ECO:0007669"/>
    <property type="project" value="TreeGrafter"/>
</dbReference>
<dbReference type="KEGG" id="htr:EPV75_05000"/>
<comment type="pathway">
    <text evidence="4">Cofactor biosynthesis; NAD(+) biosynthesis; quinolinate from iminoaspartate: step 1/1.</text>
</comment>
<evidence type="ECO:0000256" key="10">
    <source>
        <dbReference type="ARBA" id="ARBA00022723"/>
    </source>
</evidence>
<gene>
    <name evidence="16" type="primary">nadA</name>
    <name evidence="16" type="ORF">EPV75_05000</name>
</gene>
<dbReference type="NCBIfam" id="TIGR00550">
    <property type="entry name" value="nadA"/>
    <property type="match status" value="1"/>
</dbReference>
<evidence type="ECO:0000256" key="7">
    <source>
        <dbReference type="ARBA" id="ARBA00022490"/>
    </source>
</evidence>
<evidence type="ECO:0000256" key="4">
    <source>
        <dbReference type="ARBA" id="ARBA00005065"/>
    </source>
</evidence>
<dbReference type="GO" id="GO:0034628">
    <property type="term" value="P:'de novo' NAD+ biosynthetic process from L-aspartate"/>
    <property type="evidence" value="ECO:0007669"/>
    <property type="project" value="TreeGrafter"/>
</dbReference>
<comment type="subcellular location">
    <subcellularLocation>
        <location evidence="3">Cytoplasm</location>
    </subcellularLocation>
</comment>
<dbReference type="Pfam" id="PF02445">
    <property type="entry name" value="NadA"/>
    <property type="match status" value="1"/>
</dbReference>
<proteinExistence type="predicted"/>
<reference evidence="16 17" key="1">
    <citation type="journal article" date="2018" name="Environ. Microbiol.">
        <title>Genomes of ubiquitous marine and hypersaline Hydrogenovibrio, Thiomicrorhabdus and Thiomicrospira spp. encode a diversity of mechanisms to sustain chemolithoautotrophy in heterogeneous environments.</title>
        <authorList>
            <person name="Scott K.M."/>
            <person name="Williams J."/>
            <person name="Porter C.M.B."/>
            <person name="Russel S."/>
            <person name="Harmer T.L."/>
            <person name="Paul J.H."/>
            <person name="Antonen K.M."/>
            <person name="Bridges M.K."/>
            <person name="Camper G.J."/>
            <person name="Campla C.K."/>
            <person name="Casella L.G."/>
            <person name="Chase E."/>
            <person name="Conrad J.W."/>
            <person name="Cruz M.C."/>
            <person name="Dunlap D.S."/>
            <person name="Duran L."/>
            <person name="Fahsbender E.M."/>
            <person name="Goldsmith D.B."/>
            <person name="Keeley R.F."/>
            <person name="Kondoff M.R."/>
            <person name="Kussy B.I."/>
            <person name="Lane M.K."/>
            <person name="Lawler S."/>
            <person name="Leigh B.A."/>
            <person name="Lewis C."/>
            <person name="Lostal L.M."/>
            <person name="Marking D."/>
            <person name="Mancera P.A."/>
            <person name="McClenthan E.C."/>
            <person name="McIntyre E.A."/>
            <person name="Mine J.A."/>
            <person name="Modi S."/>
            <person name="Moore B.D."/>
            <person name="Morgan W.A."/>
            <person name="Nelson K.M."/>
            <person name="Nguyen K.N."/>
            <person name="Ogburn N."/>
            <person name="Parrino D.G."/>
            <person name="Pedapudi A.D."/>
            <person name="Pelham R.P."/>
            <person name="Preece A.M."/>
            <person name="Rampersad E.A."/>
            <person name="Richardson J.C."/>
            <person name="Rodgers C.M."/>
            <person name="Schaffer B.L."/>
            <person name="Sheridan N.E."/>
            <person name="Solone M.R."/>
            <person name="Staley Z.R."/>
            <person name="Tabuchi M."/>
            <person name="Waide R.J."/>
            <person name="Wanjugi P.W."/>
            <person name="Young S."/>
            <person name="Clum A."/>
            <person name="Daum C."/>
            <person name="Huntemann M."/>
            <person name="Ivanova N."/>
            <person name="Kyrpides N."/>
            <person name="Mikhailova N."/>
            <person name="Palaniappan K."/>
            <person name="Pillay M."/>
            <person name="Reddy T.B.K."/>
            <person name="Shapiro N."/>
            <person name="Stamatis D."/>
            <person name="Varghese N."/>
            <person name="Woyke T."/>
            <person name="Boden R."/>
            <person name="Freyermuth S.K."/>
            <person name="Kerfeld C.A."/>
        </authorList>
    </citation>
    <scope>NUCLEOTIDE SEQUENCE [LARGE SCALE GENOMIC DNA]</scope>
    <source>
        <strain evidence="16 17">JR-2</strain>
    </source>
</reference>
<dbReference type="RefSeq" id="WP_128384665.1">
    <property type="nucleotide sequence ID" value="NZ_CP035033.1"/>
</dbReference>
<evidence type="ECO:0000256" key="5">
    <source>
        <dbReference type="ARBA" id="ARBA00012669"/>
    </source>
</evidence>
<dbReference type="EC" id="2.5.1.72" evidence="5 15"/>
<keyword evidence="8" id="KW-0662">Pyridine nucleotide biosynthesis</keyword>
<comment type="function">
    <text evidence="2">Catalyzes the condensation of iminoaspartate with dihydroxyacetone phosphate to form quinolinate.</text>
</comment>
<dbReference type="Gene3D" id="3.40.50.10800">
    <property type="entry name" value="NadA-like"/>
    <property type="match status" value="3"/>
</dbReference>
<evidence type="ECO:0000256" key="1">
    <source>
        <dbReference type="ARBA" id="ARBA00001966"/>
    </source>
</evidence>
<evidence type="ECO:0000256" key="3">
    <source>
        <dbReference type="ARBA" id="ARBA00004496"/>
    </source>
</evidence>
<evidence type="ECO:0000256" key="14">
    <source>
        <dbReference type="ARBA" id="ARBA00073059"/>
    </source>
</evidence>
<evidence type="ECO:0000313" key="16">
    <source>
        <dbReference type="EMBL" id="QAB15073.1"/>
    </source>
</evidence>
<comment type="cofactor">
    <cofactor evidence="1">
        <name>[4Fe-4S] cluster</name>
        <dbReference type="ChEBI" id="CHEBI:49883"/>
    </cofactor>
</comment>
<dbReference type="NCBIfam" id="NF006877">
    <property type="entry name" value="PRK09375.1-1"/>
    <property type="match status" value="1"/>
</dbReference>
<evidence type="ECO:0000256" key="11">
    <source>
        <dbReference type="ARBA" id="ARBA00023004"/>
    </source>
</evidence>
<keyword evidence="9" id="KW-0808">Transferase</keyword>
<evidence type="ECO:0000256" key="9">
    <source>
        <dbReference type="ARBA" id="ARBA00022679"/>
    </source>
</evidence>
<evidence type="ECO:0000256" key="12">
    <source>
        <dbReference type="ARBA" id="ARBA00023014"/>
    </source>
</evidence>
<keyword evidence="6" id="KW-0004">4Fe-4S</keyword>